<dbReference type="CDD" id="cd09281">
    <property type="entry name" value="UPF0066"/>
    <property type="match status" value="1"/>
</dbReference>
<dbReference type="EnsemblProtists" id="EOD11616">
    <property type="protein sequence ID" value="EOD11616"/>
    <property type="gene ID" value="EMIHUDRAFT_452401"/>
</dbReference>
<dbReference type="InterPro" id="IPR036249">
    <property type="entry name" value="Thioredoxin-like_sf"/>
</dbReference>
<comment type="subcellular location">
    <subcellularLocation>
        <location evidence="1">Mitochondrion</location>
    </subcellularLocation>
</comment>
<reference evidence="8" key="1">
    <citation type="journal article" date="2013" name="Nature">
        <title>Pan genome of the phytoplankton Emiliania underpins its global distribution.</title>
        <authorList>
            <person name="Read B.A."/>
            <person name="Kegel J."/>
            <person name="Klute M.J."/>
            <person name="Kuo A."/>
            <person name="Lefebvre S.C."/>
            <person name="Maumus F."/>
            <person name="Mayer C."/>
            <person name="Miller J."/>
            <person name="Monier A."/>
            <person name="Salamov A."/>
            <person name="Young J."/>
            <person name="Aguilar M."/>
            <person name="Claverie J.M."/>
            <person name="Frickenhaus S."/>
            <person name="Gonzalez K."/>
            <person name="Herman E.K."/>
            <person name="Lin Y.C."/>
            <person name="Napier J."/>
            <person name="Ogata H."/>
            <person name="Sarno A.F."/>
            <person name="Shmutz J."/>
            <person name="Schroeder D."/>
            <person name="de Vargas C."/>
            <person name="Verret F."/>
            <person name="von Dassow P."/>
            <person name="Valentin K."/>
            <person name="Van de Peer Y."/>
            <person name="Wheeler G."/>
            <person name="Dacks J.B."/>
            <person name="Delwiche C.F."/>
            <person name="Dyhrman S.T."/>
            <person name="Glockner G."/>
            <person name="John U."/>
            <person name="Richards T."/>
            <person name="Worden A.Z."/>
            <person name="Zhang X."/>
            <person name="Grigoriev I.V."/>
            <person name="Allen A.E."/>
            <person name="Bidle K."/>
            <person name="Borodovsky M."/>
            <person name="Bowler C."/>
            <person name="Brownlee C."/>
            <person name="Cock J.M."/>
            <person name="Elias M."/>
            <person name="Gladyshev V.N."/>
            <person name="Groth M."/>
            <person name="Guda C."/>
            <person name="Hadaegh A."/>
            <person name="Iglesias-Rodriguez M.D."/>
            <person name="Jenkins J."/>
            <person name="Jones B.M."/>
            <person name="Lawson T."/>
            <person name="Leese F."/>
            <person name="Lindquist E."/>
            <person name="Lobanov A."/>
            <person name="Lomsadze A."/>
            <person name="Malik S.B."/>
            <person name="Marsh M.E."/>
            <person name="Mackinder L."/>
            <person name="Mock T."/>
            <person name="Mueller-Roeber B."/>
            <person name="Pagarete A."/>
            <person name="Parker M."/>
            <person name="Probert I."/>
            <person name="Quesneville H."/>
            <person name="Raines C."/>
            <person name="Rensing S.A."/>
            <person name="Riano-Pachon D.M."/>
            <person name="Richier S."/>
            <person name="Rokitta S."/>
            <person name="Shiraiwa Y."/>
            <person name="Soanes D.M."/>
            <person name="van der Giezen M."/>
            <person name="Wahlund T.M."/>
            <person name="Williams B."/>
            <person name="Wilson W."/>
            <person name="Wolfe G."/>
            <person name="Wurch L.L."/>
        </authorList>
    </citation>
    <scope>NUCLEOTIDE SEQUENCE</scope>
</reference>
<dbReference type="InterPro" id="IPR036414">
    <property type="entry name" value="YaeB_N_sf"/>
</dbReference>
<dbReference type="KEGG" id="ehx:EMIHUDRAFT_452401"/>
<dbReference type="Proteomes" id="UP000013827">
    <property type="component" value="Unassembled WGS sequence"/>
</dbReference>
<feature type="signal peptide" evidence="5">
    <location>
        <begin position="1"/>
        <end position="18"/>
    </location>
</feature>
<dbReference type="PROSITE" id="PS01318">
    <property type="entry name" value="TSAA_1"/>
    <property type="match status" value="1"/>
</dbReference>
<dbReference type="NCBIfam" id="TIGR00104">
    <property type="entry name" value="tRNA_TsaA"/>
    <property type="match status" value="1"/>
</dbReference>
<dbReference type="SMART" id="SM00916">
    <property type="entry name" value="L51_S25_CI-B8"/>
    <property type="match status" value="1"/>
</dbReference>
<comment type="similarity">
    <text evidence="4">Belongs to the tRNA methyltransferase O family.</text>
</comment>
<dbReference type="InterPro" id="IPR036413">
    <property type="entry name" value="YaeB-like_sf"/>
</dbReference>
<sequence length="296" mass="32198">MAGHRACISLVLPLLCRAGVVDPRSLRPPLEYTDAFADHAAAPVTLTPIGVIRSPYKERFGTPRQPTVTTQVSGGGAQRGCIELRPDAGLDHTLRGLAGFDYCWAITLMHLNAGWKPLVRPPRGPRRAKQGVFATRAPHRPNPIALSALKVVEVDEAALRVTVEGLDLLDGTPVLDLKPYVPYADSFPRAKAGWVDEVRAEEDRLGYWPPPPHLLQQQRVAMCQTSPASKGIRDFWKKQYSAIKSANSSLPILLRESQGIQAKLTAAYQGGKETVVVVDGLSEAEFGAKLESLMKG</sequence>
<keyword evidence="3" id="KW-0496">Mitochondrion</keyword>
<name>A0A0D3IK31_EMIH1</name>
<dbReference type="GeneID" id="17257738"/>
<reference evidence="7" key="2">
    <citation type="submission" date="2024-10" db="UniProtKB">
        <authorList>
            <consortium name="EnsemblProtists"/>
        </authorList>
    </citation>
    <scope>IDENTIFICATION</scope>
</reference>
<keyword evidence="8" id="KW-1185">Reference proteome</keyword>
<dbReference type="Pfam" id="PF01980">
    <property type="entry name" value="TrmO_N"/>
    <property type="match status" value="1"/>
</dbReference>
<dbReference type="SUPFAM" id="SSF118196">
    <property type="entry name" value="YaeB-like"/>
    <property type="match status" value="1"/>
</dbReference>
<dbReference type="AlphaFoldDB" id="A0A0D3IK31"/>
<dbReference type="InterPro" id="IPR023368">
    <property type="entry name" value="UPF0066_cons_site"/>
</dbReference>
<accession>A0A0D3IK31</accession>
<evidence type="ECO:0000313" key="8">
    <source>
        <dbReference type="Proteomes" id="UP000013827"/>
    </source>
</evidence>
<dbReference type="InterPro" id="IPR023370">
    <property type="entry name" value="TrmO-like_N"/>
</dbReference>
<keyword evidence="5" id="KW-0732">Signal</keyword>
<evidence type="ECO:0000256" key="2">
    <source>
        <dbReference type="ARBA" id="ARBA00022691"/>
    </source>
</evidence>
<dbReference type="SUPFAM" id="SSF52833">
    <property type="entry name" value="Thioredoxin-like"/>
    <property type="match status" value="1"/>
</dbReference>
<dbReference type="eggNOG" id="KOG2942">
    <property type="taxonomic scope" value="Eukaryota"/>
</dbReference>
<dbReference type="Gene3D" id="3.40.30.10">
    <property type="entry name" value="Glutaredoxin"/>
    <property type="match status" value="1"/>
</dbReference>
<evidence type="ECO:0000256" key="4">
    <source>
        <dbReference type="ARBA" id="ARBA00033753"/>
    </source>
</evidence>
<evidence type="ECO:0000256" key="5">
    <source>
        <dbReference type="SAM" id="SignalP"/>
    </source>
</evidence>
<dbReference type="PaxDb" id="2903-EOD11616"/>
<evidence type="ECO:0000259" key="6">
    <source>
        <dbReference type="PROSITE" id="PS51668"/>
    </source>
</evidence>
<keyword evidence="2" id="KW-0949">S-adenosyl-L-methionine</keyword>
<dbReference type="Pfam" id="PF05047">
    <property type="entry name" value="L51_S25_CI-B8"/>
    <property type="match status" value="1"/>
</dbReference>
<dbReference type="InterPro" id="IPR007741">
    <property type="entry name" value="Ribosomal_mL43/mS25/NADH_DH"/>
</dbReference>
<dbReference type="GO" id="GO:0005739">
    <property type="term" value="C:mitochondrion"/>
    <property type="evidence" value="ECO:0007669"/>
    <property type="project" value="UniProtKB-SubCell"/>
</dbReference>
<evidence type="ECO:0000256" key="3">
    <source>
        <dbReference type="ARBA" id="ARBA00023128"/>
    </source>
</evidence>
<dbReference type="PANTHER" id="PTHR12818:SF0">
    <property type="entry name" value="TRNA (ADENINE(37)-N6)-METHYLTRANSFERASE"/>
    <property type="match status" value="1"/>
</dbReference>
<dbReference type="PROSITE" id="PS51668">
    <property type="entry name" value="TSAA_2"/>
    <property type="match status" value="1"/>
</dbReference>
<dbReference type="InterPro" id="IPR040372">
    <property type="entry name" value="YaeB-like"/>
</dbReference>
<evidence type="ECO:0000256" key="1">
    <source>
        <dbReference type="ARBA" id="ARBA00004173"/>
    </source>
</evidence>
<evidence type="ECO:0000313" key="7">
    <source>
        <dbReference type="EnsemblProtists" id="EOD11616"/>
    </source>
</evidence>
<proteinExistence type="inferred from homology"/>
<dbReference type="Gene3D" id="2.40.30.70">
    <property type="entry name" value="YaeB-like"/>
    <property type="match status" value="1"/>
</dbReference>
<protein>
    <recommendedName>
        <fullName evidence="6">TsaA-like domain-containing protein</fullName>
    </recommendedName>
</protein>
<organism evidence="7 8">
    <name type="scientific">Emiliania huxleyi (strain CCMP1516)</name>
    <dbReference type="NCBI Taxonomy" id="280463"/>
    <lineage>
        <taxon>Eukaryota</taxon>
        <taxon>Haptista</taxon>
        <taxon>Haptophyta</taxon>
        <taxon>Prymnesiophyceae</taxon>
        <taxon>Isochrysidales</taxon>
        <taxon>Noelaerhabdaceae</taxon>
        <taxon>Emiliania</taxon>
    </lineage>
</organism>
<dbReference type="PANTHER" id="PTHR12818">
    <property type="entry name" value="TRNA (ADENINE(37)-N6)-METHYLTRANSFERASE"/>
    <property type="match status" value="1"/>
</dbReference>
<feature type="chain" id="PRO_5044291109" description="TsaA-like domain-containing protein" evidence="5">
    <location>
        <begin position="19"/>
        <end position="296"/>
    </location>
</feature>
<dbReference type="eggNOG" id="KOG3446">
    <property type="taxonomic scope" value="Eukaryota"/>
</dbReference>
<dbReference type="RefSeq" id="XP_005764045.1">
    <property type="nucleotide sequence ID" value="XM_005763988.1"/>
</dbReference>
<feature type="domain" description="TsaA-like" evidence="6">
    <location>
        <begin position="46"/>
        <end position="189"/>
    </location>
</feature>
<dbReference type="HOGENOM" id="CLU_941452_0_0_1"/>